<evidence type="ECO:0000313" key="2">
    <source>
        <dbReference type="EMBL" id="QMU28351.1"/>
    </source>
</evidence>
<protein>
    <submittedName>
        <fullName evidence="2">Uncharacterized protein</fullName>
    </submittedName>
</protein>
<reference evidence="2 3" key="1">
    <citation type="submission" date="2020-06" db="EMBL/GenBank/DDBJ databases">
        <authorList>
            <person name="Hwang Y.J."/>
        </authorList>
    </citation>
    <scope>NUCLEOTIDE SEQUENCE [LARGE SCALE GENOMIC DNA]</scope>
    <source>
        <strain evidence="2 3">KUDC8001</strain>
    </source>
</reference>
<evidence type="ECO:0000256" key="1">
    <source>
        <dbReference type="SAM" id="MobiDB-lite"/>
    </source>
</evidence>
<keyword evidence="3" id="KW-1185">Reference proteome</keyword>
<feature type="compositionally biased region" description="Low complexity" evidence="1">
    <location>
        <begin position="49"/>
        <end position="61"/>
    </location>
</feature>
<name>A0A7L7L694_9BACT</name>
<accession>A0A7L7L694</accession>
<dbReference type="Proteomes" id="UP000514509">
    <property type="component" value="Chromosome"/>
</dbReference>
<organism evidence="2 3">
    <name type="scientific">Adhaeribacter radiodurans</name>
    <dbReference type="NCBI Taxonomy" id="2745197"/>
    <lineage>
        <taxon>Bacteria</taxon>
        <taxon>Pseudomonadati</taxon>
        <taxon>Bacteroidota</taxon>
        <taxon>Cytophagia</taxon>
        <taxon>Cytophagales</taxon>
        <taxon>Hymenobacteraceae</taxon>
        <taxon>Adhaeribacter</taxon>
    </lineage>
</organism>
<gene>
    <name evidence="2" type="ORF">HUW48_10035</name>
</gene>
<dbReference type="AlphaFoldDB" id="A0A7L7L694"/>
<proteinExistence type="predicted"/>
<reference evidence="2 3" key="2">
    <citation type="submission" date="2020-08" db="EMBL/GenBank/DDBJ databases">
        <title>Adhaeribacter dokdonensis sp. nov., isolated from the rhizosphere of Elymus tsukushiensis, a plant native to the Dokdo Islands, Republic of Korea.</title>
        <authorList>
            <person name="Ghim S.Y."/>
        </authorList>
    </citation>
    <scope>NUCLEOTIDE SEQUENCE [LARGE SCALE GENOMIC DNA]</scope>
    <source>
        <strain evidence="2 3">KUDC8001</strain>
    </source>
</reference>
<dbReference type="EMBL" id="CP055153">
    <property type="protein sequence ID" value="QMU28351.1"/>
    <property type="molecule type" value="Genomic_DNA"/>
</dbReference>
<feature type="region of interest" description="Disordered" evidence="1">
    <location>
        <begin position="23"/>
        <end position="91"/>
    </location>
</feature>
<sequence length="91" mass="9360">MDDKIEGMDESMKAMQRRLDEVWEGKEDEVNTGGNTKMQAKDQDKINPGAMAGAAGGTADLGTDKNSGGELGAPTGEGYNGHVGGTGTENG</sequence>
<dbReference type="RefSeq" id="WP_182415539.1">
    <property type="nucleotide sequence ID" value="NZ_CP055153.1"/>
</dbReference>
<feature type="compositionally biased region" description="Gly residues" evidence="1">
    <location>
        <begin position="78"/>
        <end position="91"/>
    </location>
</feature>
<dbReference type="KEGG" id="add:HUW48_10035"/>
<evidence type="ECO:0000313" key="3">
    <source>
        <dbReference type="Proteomes" id="UP000514509"/>
    </source>
</evidence>